<comment type="caution">
    <text evidence="2">The sequence shown here is derived from an EMBL/GenBank/DDBJ whole genome shotgun (WGS) entry which is preliminary data.</text>
</comment>
<dbReference type="OrthoDB" id="5174394at2"/>
<accession>A0A4R0PYY7</accession>
<gene>
    <name evidence="2" type="ORF">EZ456_06625</name>
</gene>
<organism evidence="2 3">
    <name type="scientific">Pedobacter psychrodurus</name>
    <dbReference type="NCBI Taxonomy" id="2530456"/>
    <lineage>
        <taxon>Bacteria</taxon>
        <taxon>Pseudomonadati</taxon>
        <taxon>Bacteroidota</taxon>
        <taxon>Sphingobacteriia</taxon>
        <taxon>Sphingobacteriales</taxon>
        <taxon>Sphingobacteriaceae</taxon>
        <taxon>Pedobacter</taxon>
    </lineage>
</organism>
<evidence type="ECO:0000313" key="2">
    <source>
        <dbReference type="EMBL" id="TCD28352.1"/>
    </source>
</evidence>
<sequence length="417" mass="46644">MKILIKIFLFTLIGSFTQAQTLPKNIKMISTGRVIHRFFDTAPISPSGKYIALFRFPYEDHSPMAGDAGEVILIDLKTGKEKVIAKSRGWEMQLAANVQWGATDNELYFNDVDPLTWQAYAICLNPFTKVAKRMSSTVFMVSQDGKKLATYNLVKSTYAQVGYGVVIPKEKNSRNYGPVFDDGIIVTDVASNTSKRIVSINQIYEQTRPSIKIENPQDFEFYCFQVKWNLQGTKLLTTIQWSPKGGGERKRAVITMNADGSDLYTAITPEQWGKGGHHVNWMPNGTHLSMNLNIDGKPGLEIITVKFDGTELKSVYSPGSGHPSFNPKGLPFVITDAYAGEMPLKEGTSPVRLIDIKNQTEKLVAGAELPPIKDYEFRVDAHPAWDRSGRYVIYNGTHRGTRSVFIADLKDMLLTKK</sequence>
<dbReference type="Proteomes" id="UP000293925">
    <property type="component" value="Unassembled WGS sequence"/>
</dbReference>
<dbReference type="EMBL" id="SJSO01000004">
    <property type="protein sequence ID" value="TCD28352.1"/>
    <property type="molecule type" value="Genomic_DNA"/>
</dbReference>
<protein>
    <submittedName>
        <fullName evidence="2">Uncharacterized protein</fullName>
    </submittedName>
</protein>
<dbReference type="AlphaFoldDB" id="A0A4R0PYY7"/>
<feature type="signal peptide" evidence="1">
    <location>
        <begin position="1"/>
        <end position="19"/>
    </location>
</feature>
<keyword evidence="3" id="KW-1185">Reference proteome</keyword>
<keyword evidence="1" id="KW-0732">Signal</keyword>
<evidence type="ECO:0000256" key="1">
    <source>
        <dbReference type="SAM" id="SignalP"/>
    </source>
</evidence>
<feature type="chain" id="PRO_5020453720" evidence="1">
    <location>
        <begin position="20"/>
        <end position="417"/>
    </location>
</feature>
<proteinExistence type="predicted"/>
<name>A0A4R0PYY7_9SPHI</name>
<evidence type="ECO:0000313" key="3">
    <source>
        <dbReference type="Proteomes" id="UP000293925"/>
    </source>
</evidence>
<dbReference type="Gene3D" id="2.130.10.10">
    <property type="entry name" value="YVTN repeat-like/Quinoprotein amine dehydrogenase"/>
    <property type="match status" value="1"/>
</dbReference>
<dbReference type="RefSeq" id="WP_131528503.1">
    <property type="nucleotide sequence ID" value="NZ_SJSO01000004.1"/>
</dbReference>
<dbReference type="SUPFAM" id="SSF82171">
    <property type="entry name" value="DPP6 N-terminal domain-like"/>
    <property type="match status" value="1"/>
</dbReference>
<reference evidence="2 3" key="1">
    <citation type="submission" date="2019-02" db="EMBL/GenBank/DDBJ databases">
        <title>Pedobacter sp. RP-3-21 sp. nov., isolated from Arctic soil.</title>
        <authorList>
            <person name="Dahal R.H."/>
        </authorList>
    </citation>
    <scope>NUCLEOTIDE SEQUENCE [LARGE SCALE GENOMIC DNA]</scope>
    <source>
        <strain evidence="2 3">RP-3-21</strain>
    </source>
</reference>
<dbReference type="InterPro" id="IPR015943">
    <property type="entry name" value="WD40/YVTN_repeat-like_dom_sf"/>
</dbReference>